<keyword evidence="7" id="KW-1185">Reference proteome</keyword>
<reference evidence="6 7" key="1">
    <citation type="submission" date="2019-05" db="EMBL/GenBank/DDBJ databases">
        <title>The Complete Genome Sequence of the n-alkane-degrading Desulfoglaeba alkanexedens ALDC reveals multiple alkylsuccinate synthase gene clusters.</title>
        <authorList>
            <person name="Callaghan A.V."/>
            <person name="Davidova I.A."/>
            <person name="Duncan K.E."/>
            <person name="Morris B."/>
            <person name="McInerney M.J."/>
        </authorList>
    </citation>
    <scope>NUCLEOTIDE SEQUENCE [LARGE SCALE GENOMIC DNA]</scope>
    <source>
        <strain evidence="6 7">ALDC</strain>
    </source>
</reference>
<dbReference type="SUPFAM" id="SSF55073">
    <property type="entry name" value="Nucleotide cyclase"/>
    <property type="match status" value="1"/>
</dbReference>
<dbReference type="Pfam" id="PF00990">
    <property type="entry name" value="GGDEF"/>
    <property type="match status" value="1"/>
</dbReference>
<dbReference type="PANTHER" id="PTHR45138:SF9">
    <property type="entry name" value="DIGUANYLATE CYCLASE DGCM-RELATED"/>
    <property type="match status" value="1"/>
</dbReference>
<dbReference type="PROSITE" id="PS50887">
    <property type="entry name" value="GGDEF"/>
    <property type="match status" value="1"/>
</dbReference>
<dbReference type="GO" id="GO:0052621">
    <property type="term" value="F:diguanylate cyclase activity"/>
    <property type="evidence" value="ECO:0007669"/>
    <property type="project" value="UniProtKB-EC"/>
</dbReference>
<dbReference type="Gene3D" id="3.30.70.270">
    <property type="match status" value="1"/>
</dbReference>
<sequence length="318" mass="35253">MRVEVTGVEGNAGAPPSRVLVADDDRTTRAMLKAMLSRWRYEVHTASDGLEAWEILRRPNSPRVAVLDWIMPGMDGVDVCRRIRLEVPAEERYIYIILLTAKTSREEIVAGLEAGADDYMVKPFDASELQVRVRIGQRIVNLHSELVAAREALRIQATYDGLTGLLNRAATLDTLHRELSRTAREEAVLGLLMIDIDHFKRVNDTYGHMVGDEVLRACAHRIRASVRRYDAAGRVGGEEFLVILPGADRETVQAVAERIREHIGGAPIETETLQLNITASLGGTTLQGRGVSADELIGAADRALYRAKEEGRNRVVLE</sequence>
<dbReference type="InterPro" id="IPR000160">
    <property type="entry name" value="GGDEF_dom"/>
</dbReference>
<dbReference type="OrthoDB" id="9778432at2"/>
<keyword evidence="3" id="KW-0597">Phosphoprotein</keyword>
<dbReference type="InterPro" id="IPR029787">
    <property type="entry name" value="Nucleotide_cyclase"/>
</dbReference>
<evidence type="ECO:0000256" key="1">
    <source>
        <dbReference type="ARBA" id="ARBA00012528"/>
    </source>
</evidence>
<dbReference type="GO" id="GO:0005886">
    <property type="term" value="C:plasma membrane"/>
    <property type="evidence" value="ECO:0007669"/>
    <property type="project" value="TreeGrafter"/>
</dbReference>
<feature type="modified residue" description="4-aspartylphosphate" evidence="3">
    <location>
        <position position="68"/>
    </location>
</feature>
<gene>
    <name evidence="6" type="ORF">FDQ92_13640</name>
</gene>
<proteinExistence type="predicted"/>
<dbReference type="PANTHER" id="PTHR45138">
    <property type="entry name" value="REGULATORY COMPONENTS OF SENSORY TRANSDUCTION SYSTEM"/>
    <property type="match status" value="1"/>
</dbReference>
<protein>
    <recommendedName>
        <fullName evidence="1">diguanylate cyclase</fullName>
        <ecNumber evidence="1">2.7.7.65</ecNumber>
    </recommendedName>
</protein>
<feature type="domain" description="Response regulatory" evidence="4">
    <location>
        <begin position="18"/>
        <end position="137"/>
    </location>
</feature>
<dbReference type="CDD" id="cd01949">
    <property type="entry name" value="GGDEF"/>
    <property type="match status" value="1"/>
</dbReference>
<dbReference type="GO" id="GO:0043709">
    <property type="term" value="P:cell adhesion involved in single-species biofilm formation"/>
    <property type="evidence" value="ECO:0007669"/>
    <property type="project" value="TreeGrafter"/>
</dbReference>
<dbReference type="CDD" id="cd17574">
    <property type="entry name" value="REC_OmpR"/>
    <property type="match status" value="1"/>
</dbReference>
<dbReference type="Gene3D" id="3.40.50.2300">
    <property type="match status" value="1"/>
</dbReference>
<name>A0A4V1ES17_9BACT</name>
<comment type="catalytic activity">
    <reaction evidence="2">
        <text>2 GTP = 3',3'-c-di-GMP + 2 diphosphate</text>
        <dbReference type="Rhea" id="RHEA:24898"/>
        <dbReference type="ChEBI" id="CHEBI:33019"/>
        <dbReference type="ChEBI" id="CHEBI:37565"/>
        <dbReference type="ChEBI" id="CHEBI:58805"/>
        <dbReference type="EC" id="2.7.7.65"/>
    </reaction>
</comment>
<dbReference type="GO" id="GO:0000160">
    <property type="term" value="P:phosphorelay signal transduction system"/>
    <property type="evidence" value="ECO:0007669"/>
    <property type="project" value="InterPro"/>
</dbReference>
<dbReference type="KEGG" id="dax:FDQ92_13640"/>
<dbReference type="EC" id="2.7.7.65" evidence="1"/>
<evidence type="ECO:0000259" key="5">
    <source>
        <dbReference type="PROSITE" id="PS50887"/>
    </source>
</evidence>
<accession>A0A4V1ES17</accession>
<dbReference type="EMBL" id="CP040098">
    <property type="protein sequence ID" value="QCQ23581.1"/>
    <property type="molecule type" value="Genomic_DNA"/>
</dbReference>
<evidence type="ECO:0000256" key="3">
    <source>
        <dbReference type="PROSITE-ProRule" id="PRU00169"/>
    </source>
</evidence>
<dbReference type="NCBIfam" id="TIGR00254">
    <property type="entry name" value="GGDEF"/>
    <property type="match status" value="1"/>
</dbReference>
<dbReference type="InterPro" id="IPR011006">
    <property type="entry name" value="CheY-like_superfamily"/>
</dbReference>
<organism evidence="6 7">
    <name type="scientific">Desulfoglaeba alkanexedens ALDC</name>
    <dbReference type="NCBI Taxonomy" id="980445"/>
    <lineage>
        <taxon>Bacteria</taxon>
        <taxon>Pseudomonadati</taxon>
        <taxon>Thermodesulfobacteriota</taxon>
        <taxon>Syntrophobacteria</taxon>
        <taxon>Syntrophobacterales</taxon>
        <taxon>Syntrophobacteraceae</taxon>
        <taxon>Desulfoglaeba</taxon>
    </lineage>
</organism>
<dbReference type="AlphaFoldDB" id="A0A4V1ES17"/>
<feature type="domain" description="GGDEF" evidence="5">
    <location>
        <begin position="187"/>
        <end position="318"/>
    </location>
</feature>
<dbReference type="GO" id="GO:1902201">
    <property type="term" value="P:negative regulation of bacterial-type flagellum-dependent cell motility"/>
    <property type="evidence" value="ECO:0007669"/>
    <property type="project" value="TreeGrafter"/>
</dbReference>
<dbReference type="FunFam" id="3.30.70.270:FF:000001">
    <property type="entry name" value="Diguanylate cyclase domain protein"/>
    <property type="match status" value="1"/>
</dbReference>
<dbReference type="SUPFAM" id="SSF52172">
    <property type="entry name" value="CheY-like"/>
    <property type="match status" value="1"/>
</dbReference>
<dbReference type="Proteomes" id="UP000298602">
    <property type="component" value="Chromosome"/>
</dbReference>
<dbReference type="PROSITE" id="PS50110">
    <property type="entry name" value="RESPONSE_REGULATORY"/>
    <property type="match status" value="1"/>
</dbReference>
<evidence type="ECO:0000259" key="4">
    <source>
        <dbReference type="PROSITE" id="PS50110"/>
    </source>
</evidence>
<evidence type="ECO:0000313" key="7">
    <source>
        <dbReference type="Proteomes" id="UP000298602"/>
    </source>
</evidence>
<evidence type="ECO:0000313" key="6">
    <source>
        <dbReference type="EMBL" id="QCQ23581.1"/>
    </source>
</evidence>
<dbReference type="Pfam" id="PF00072">
    <property type="entry name" value="Response_reg"/>
    <property type="match status" value="1"/>
</dbReference>
<reference evidence="6 7" key="2">
    <citation type="submission" date="2019-05" db="EMBL/GenBank/DDBJ databases">
        <authorList>
            <person name="Suflita J.M."/>
            <person name="Marks C.R."/>
        </authorList>
    </citation>
    <scope>NUCLEOTIDE SEQUENCE [LARGE SCALE GENOMIC DNA]</scope>
    <source>
        <strain evidence="6 7">ALDC</strain>
    </source>
</reference>
<evidence type="ECO:0000256" key="2">
    <source>
        <dbReference type="ARBA" id="ARBA00034247"/>
    </source>
</evidence>
<dbReference type="InterPro" id="IPR001789">
    <property type="entry name" value="Sig_transdc_resp-reg_receiver"/>
</dbReference>
<dbReference type="InterPro" id="IPR050469">
    <property type="entry name" value="Diguanylate_Cyclase"/>
</dbReference>
<dbReference type="SMART" id="SM00267">
    <property type="entry name" value="GGDEF"/>
    <property type="match status" value="1"/>
</dbReference>
<dbReference type="SMART" id="SM00448">
    <property type="entry name" value="REC"/>
    <property type="match status" value="1"/>
</dbReference>
<dbReference type="InterPro" id="IPR043128">
    <property type="entry name" value="Rev_trsase/Diguanyl_cyclase"/>
</dbReference>